<keyword evidence="2" id="KW-1185">Reference proteome</keyword>
<organism evidence="1 2">
    <name type="scientific">Plakobranchus ocellatus</name>
    <dbReference type="NCBI Taxonomy" id="259542"/>
    <lineage>
        <taxon>Eukaryota</taxon>
        <taxon>Metazoa</taxon>
        <taxon>Spiralia</taxon>
        <taxon>Lophotrochozoa</taxon>
        <taxon>Mollusca</taxon>
        <taxon>Gastropoda</taxon>
        <taxon>Heterobranchia</taxon>
        <taxon>Euthyneura</taxon>
        <taxon>Panpulmonata</taxon>
        <taxon>Sacoglossa</taxon>
        <taxon>Placobranchoidea</taxon>
        <taxon>Plakobranchidae</taxon>
        <taxon>Plakobranchus</taxon>
    </lineage>
</organism>
<proteinExistence type="predicted"/>
<dbReference type="Proteomes" id="UP000735302">
    <property type="component" value="Unassembled WGS sequence"/>
</dbReference>
<evidence type="ECO:0000313" key="1">
    <source>
        <dbReference type="EMBL" id="GFN80319.1"/>
    </source>
</evidence>
<sequence>MCVQFKDSVMRAFLVRASPLFTRLPVASGLTMVTMQALSSSCLPPQIVHLCIIQFIPDTARAFVHQRLLFSAILPNAPQLCRFLLSGLPVEAADDSHVIRG</sequence>
<reference evidence="1 2" key="1">
    <citation type="journal article" date="2021" name="Elife">
        <title>Chloroplast acquisition without the gene transfer in kleptoplastic sea slugs, Plakobranchus ocellatus.</title>
        <authorList>
            <person name="Maeda T."/>
            <person name="Takahashi S."/>
            <person name="Yoshida T."/>
            <person name="Shimamura S."/>
            <person name="Takaki Y."/>
            <person name="Nagai Y."/>
            <person name="Toyoda A."/>
            <person name="Suzuki Y."/>
            <person name="Arimoto A."/>
            <person name="Ishii H."/>
            <person name="Satoh N."/>
            <person name="Nishiyama T."/>
            <person name="Hasebe M."/>
            <person name="Maruyama T."/>
            <person name="Minagawa J."/>
            <person name="Obokata J."/>
            <person name="Shigenobu S."/>
        </authorList>
    </citation>
    <scope>NUCLEOTIDE SEQUENCE [LARGE SCALE GENOMIC DNA]</scope>
</reference>
<name>A0AAV3YCQ7_9GAST</name>
<evidence type="ECO:0000313" key="2">
    <source>
        <dbReference type="Proteomes" id="UP000735302"/>
    </source>
</evidence>
<accession>A0AAV3YCQ7</accession>
<comment type="caution">
    <text evidence="1">The sequence shown here is derived from an EMBL/GenBank/DDBJ whole genome shotgun (WGS) entry which is preliminary data.</text>
</comment>
<gene>
    <name evidence="1" type="ORF">PoB_000682500</name>
</gene>
<dbReference type="EMBL" id="BLXT01000816">
    <property type="protein sequence ID" value="GFN80319.1"/>
    <property type="molecule type" value="Genomic_DNA"/>
</dbReference>
<protein>
    <recommendedName>
        <fullName evidence="3">Secreted protein</fullName>
    </recommendedName>
</protein>
<dbReference type="AlphaFoldDB" id="A0AAV3YCQ7"/>
<evidence type="ECO:0008006" key="3">
    <source>
        <dbReference type="Google" id="ProtNLM"/>
    </source>
</evidence>